<comment type="subcellular location">
    <subcellularLocation>
        <location evidence="1">Membrane</location>
        <topology evidence="1">Multi-pass membrane protein</topology>
    </subcellularLocation>
</comment>
<feature type="domain" description="MARVEL" evidence="6">
    <location>
        <begin position="8"/>
        <end position="135"/>
    </location>
</feature>
<reference evidence="7 8" key="2">
    <citation type="journal article" date="2017" name="Sci. Rep.">
        <title>Ant-infecting Ophiocordyceps genomes reveal a high diversity of potential behavioral manipulation genes and a possible major role for enterotoxins.</title>
        <authorList>
            <person name="de Bekker C."/>
            <person name="Ohm R.A."/>
            <person name="Evans H.C."/>
            <person name="Brachmann A."/>
            <person name="Hughes D.P."/>
        </authorList>
    </citation>
    <scope>NUCLEOTIDE SEQUENCE [LARGE SCALE GENOMIC DNA]</scope>
    <source>
        <strain evidence="7 8">SC16a</strain>
    </source>
</reference>
<accession>A0A2A9PMK8</accession>
<protein>
    <recommendedName>
        <fullName evidence="6">MARVEL domain-containing protein</fullName>
    </recommendedName>
</protein>
<dbReference type="Pfam" id="PF01284">
    <property type="entry name" value="MARVEL"/>
    <property type="match status" value="1"/>
</dbReference>
<feature type="transmembrane region" description="Helical" evidence="5">
    <location>
        <begin position="44"/>
        <end position="64"/>
    </location>
</feature>
<keyword evidence="3 5" id="KW-1133">Transmembrane helix</keyword>
<comment type="caution">
    <text evidence="7">The sequence shown here is derived from an EMBL/GenBank/DDBJ whole genome shotgun (WGS) entry which is preliminary data.</text>
</comment>
<dbReference type="AlphaFoldDB" id="A0A2A9PMK8"/>
<feature type="transmembrane region" description="Helical" evidence="5">
    <location>
        <begin position="121"/>
        <end position="141"/>
    </location>
</feature>
<proteinExistence type="predicted"/>
<evidence type="ECO:0000256" key="1">
    <source>
        <dbReference type="ARBA" id="ARBA00004141"/>
    </source>
</evidence>
<evidence type="ECO:0000259" key="6">
    <source>
        <dbReference type="Pfam" id="PF01284"/>
    </source>
</evidence>
<evidence type="ECO:0000256" key="5">
    <source>
        <dbReference type="SAM" id="Phobius"/>
    </source>
</evidence>
<keyword evidence="2 5" id="KW-0812">Transmembrane</keyword>
<sequence>MSALDRIVSLILRAAEIAFAVIVAAVTGYYLHNNSGSAWSLARFIYTEVVAGISILLGLLWLLPFASTFSHWPADIFISLLWWASFALLVNLVGTSCGAIFDWQNVSPTGDECGRVKADIAFAFLSAVVWLASALVGLFWTGRHERRSMRRSRV</sequence>
<evidence type="ECO:0000256" key="3">
    <source>
        <dbReference type="ARBA" id="ARBA00022989"/>
    </source>
</evidence>
<keyword evidence="4 5" id="KW-0472">Membrane</keyword>
<dbReference type="STRING" id="268505.A0A2A9PMK8"/>
<dbReference type="OrthoDB" id="4074965at2759"/>
<evidence type="ECO:0000256" key="4">
    <source>
        <dbReference type="ARBA" id="ARBA00023136"/>
    </source>
</evidence>
<dbReference type="InterPro" id="IPR008253">
    <property type="entry name" value="Marvel"/>
</dbReference>
<dbReference type="EMBL" id="LAZP02000023">
    <property type="protein sequence ID" value="PFH62598.1"/>
    <property type="molecule type" value="Genomic_DNA"/>
</dbReference>
<organism evidence="7 8">
    <name type="scientific">Ophiocordyceps unilateralis</name>
    <name type="common">Zombie-ant fungus</name>
    <name type="synonym">Torrubia unilateralis</name>
    <dbReference type="NCBI Taxonomy" id="268505"/>
    <lineage>
        <taxon>Eukaryota</taxon>
        <taxon>Fungi</taxon>
        <taxon>Dikarya</taxon>
        <taxon>Ascomycota</taxon>
        <taxon>Pezizomycotina</taxon>
        <taxon>Sordariomycetes</taxon>
        <taxon>Hypocreomycetidae</taxon>
        <taxon>Hypocreales</taxon>
        <taxon>Ophiocordycipitaceae</taxon>
        <taxon>Ophiocordyceps</taxon>
    </lineage>
</organism>
<evidence type="ECO:0000313" key="7">
    <source>
        <dbReference type="EMBL" id="PFH62598.1"/>
    </source>
</evidence>
<name>A0A2A9PMK8_OPHUN</name>
<dbReference type="PANTHER" id="PTHR39608">
    <property type="entry name" value="INTEGRAL MEMBRANE PROTEIN (AFU_ORTHOLOGUE AFUA_5G08640)"/>
    <property type="match status" value="1"/>
</dbReference>
<evidence type="ECO:0000256" key="2">
    <source>
        <dbReference type="ARBA" id="ARBA00022692"/>
    </source>
</evidence>
<dbReference type="Proteomes" id="UP000037136">
    <property type="component" value="Unassembled WGS sequence"/>
</dbReference>
<dbReference type="GO" id="GO:0016020">
    <property type="term" value="C:membrane"/>
    <property type="evidence" value="ECO:0007669"/>
    <property type="project" value="UniProtKB-SubCell"/>
</dbReference>
<feature type="transmembrane region" description="Helical" evidence="5">
    <location>
        <begin position="12"/>
        <end position="32"/>
    </location>
</feature>
<keyword evidence="8" id="KW-1185">Reference proteome</keyword>
<reference evidence="7 8" key="1">
    <citation type="journal article" date="2015" name="BMC Genomics">
        <title>Gene expression during zombie ant biting behavior reflects the complexity underlying fungal parasitic behavioral manipulation.</title>
        <authorList>
            <person name="de Bekker C."/>
            <person name="Ohm R.A."/>
            <person name="Loreto R.G."/>
            <person name="Sebastian A."/>
            <person name="Albert I."/>
            <person name="Merrow M."/>
            <person name="Brachmann A."/>
            <person name="Hughes D.P."/>
        </authorList>
    </citation>
    <scope>NUCLEOTIDE SEQUENCE [LARGE SCALE GENOMIC DNA]</scope>
    <source>
        <strain evidence="7 8">SC16a</strain>
    </source>
</reference>
<feature type="transmembrane region" description="Helical" evidence="5">
    <location>
        <begin position="76"/>
        <end position="101"/>
    </location>
</feature>
<dbReference type="PANTHER" id="PTHR39608:SF1">
    <property type="entry name" value="INTEGRAL MEMBRANE PROTEIN (AFU_ORTHOLOGUE AFUA_5G08640)"/>
    <property type="match status" value="1"/>
</dbReference>
<evidence type="ECO:0000313" key="8">
    <source>
        <dbReference type="Proteomes" id="UP000037136"/>
    </source>
</evidence>
<gene>
    <name evidence="7" type="ORF">XA68_12850</name>
</gene>